<protein>
    <submittedName>
        <fullName evidence="2">Uncharacterized protein</fullName>
    </submittedName>
</protein>
<gene>
    <name evidence="2" type="ORF">PR048_019662</name>
</gene>
<feature type="region of interest" description="Disordered" evidence="1">
    <location>
        <begin position="32"/>
        <end position="55"/>
    </location>
</feature>
<dbReference type="Proteomes" id="UP001159363">
    <property type="component" value="Chromosome 6"/>
</dbReference>
<dbReference type="EMBL" id="JARBHB010000007">
    <property type="protein sequence ID" value="KAJ8879056.1"/>
    <property type="molecule type" value="Genomic_DNA"/>
</dbReference>
<sequence>MSPVAAGEQTPTRATTAEIYRPLRRTMSIWTLPSNPSRYQPHRSTLGSSQKQISPPKTQYRTVMLNCLIEIGLRCPTPQARPREMSSTCLCLLQQSEKQMRPAVKQCQWNQVLQARYRLVPNHDLRLTRTKPTCQTEVTDPRGECYPHVPAAPTSKTKSAGTGNHVEAHM</sequence>
<name>A0ABQ9H440_9NEOP</name>
<evidence type="ECO:0000256" key="1">
    <source>
        <dbReference type="SAM" id="MobiDB-lite"/>
    </source>
</evidence>
<organism evidence="2 3">
    <name type="scientific">Dryococelus australis</name>
    <dbReference type="NCBI Taxonomy" id="614101"/>
    <lineage>
        <taxon>Eukaryota</taxon>
        <taxon>Metazoa</taxon>
        <taxon>Ecdysozoa</taxon>
        <taxon>Arthropoda</taxon>
        <taxon>Hexapoda</taxon>
        <taxon>Insecta</taxon>
        <taxon>Pterygota</taxon>
        <taxon>Neoptera</taxon>
        <taxon>Polyneoptera</taxon>
        <taxon>Phasmatodea</taxon>
        <taxon>Verophasmatodea</taxon>
        <taxon>Anareolatae</taxon>
        <taxon>Phasmatidae</taxon>
        <taxon>Eurycanthinae</taxon>
        <taxon>Dryococelus</taxon>
    </lineage>
</organism>
<reference evidence="2 3" key="1">
    <citation type="submission" date="2023-02" db="EMBL/GenBank/DDBJ databases">
        <title>LHISI_Scaffold_Assembly.</title>
        <authorList>
            <person name="Stuart O.P."/>
            <person name="Cleave R."/>
            <person name="Magrath M.J.L."/>
            <person name="Mikheyev A.S."/>
        </authorList>
    </citation>
    <scope>NUCLEOTIDE SEQUENCE [LARGE SCALE GENOMIC DNA]</scope>
    <source>
        <strain evidence="2">Daus_M_001</strain>
        <tissue evidence="2">Leg muscle</tissue>
    </source>
</reference>
<evidence type="ECO:0000313" key="2">
    <source>
        <dbReference type="EMBL" id="KAJ8879056.1"/>
    </source>
</evidence>
<accession>A0ABQ9H440</accession>
<evidence type="ECO:0000313" key="3">
    <source>
        <dbReference type="Proteomes" id="UP001159363"/>
    </source>
</evidence>
<keyword evidence="3" id="KW-1185">Reference proteome</keyword>
<comment type="caution">
    <text evidence="2">The sequence shown here is derived from an EMBL/GenBank/DDBJ whole genome shotgun (WGS) entry which is preliminary data.</text>
</comment>
<proteinExistence type="predicted"/>
<feature type="region of interest" description="Disordered" evidence="1">
    <location>
        <begin position="145"/>
        <end position="170"/>
    </location>
</feature>